<accession>A0A2M7V712</accession>
<comment type="caution">
    <text evidence="1">The sequence shown here is derived from an EMBL/GenBank/DDBJ whole genome shotgun (WGS) entry which is preliminary data.</text>
</comment>
<sequence>MSERTLGMEEQGTDIQTVINNLSSNEQGLLENLSEGQQAKALRLAGLLTEATAHNTFAALKVQQPAKITLTEAVNAVKKTIR</sequence>
<reference evidence="2" key="1">
    <citation type="submission" date="2017-09" db="EMBL/GenBank/DDBJ databases">
        <title>Depth-based differentiation of microbial function through sediment-hosted aquifers and enrichment of novel symbionts in the deep terrestrial subsurface.</title>
        <authorList>
            <person name="Probst A.J."/>
            <person name="Ladd B."/>
            <person name="Jarett J.K."/>
            <person name="Geller-Mcgrath D.E."/>
            <person name="Sieber C.M.K."/>
            <person name="Emerson J.B."/>
            <person name="Anantharaman K."/>
            <person name="Thomas B.C."/>
            <person name="Malmstrom R."/>
            <person name="Stieglmeier M."/>
            <person name="Klingl A."/>
            <person name="Woyke T."/>
            <person name="Ryan C.M."/>
            <person name="Banfield J.F."/>
        </authorList>
    </citation>
    <scope>NUCLEOTIDE SEQUENCE [LARGE SCALE GENOMIC DNA]</scope>
</reference>
<name>A0A2M7V712_9BACT</name>
<dbReference type="EMBL" id="PFPK01000041">
    <property type="protein sequence ID" value="PIZ94493.1"/>
    <property type="molecule type" value="Genomic_DNA"/>
</dbReference>
<protein>
    <submittedName>
        <fullName evidence="1">Uncharacterized protein</fullName>
    </submittedName>
</protein>
<evidence type="ECO:0000313" key="2">
    <source>
        <dbReference type="Proteomes" id="UP000228568"/>
    </source>
</evidence>
<dbReference type="Proteomes" id="UP000228568">
    <property type="component" value="Unassembled WGS sequence"/>
</dbReference>
<gene>
    <name evidence="1" type="ORF">COX81_03495</name>
</gene>
<organism evidence="1 2">
    <name type="scientific">Candidatus Magasanikbacteria bacterium CG_4_10_14_0_2_um_filter_37_12</name>
    <dbReference type="NCBI Taxonomy" id="1974637"/>
    <lineage>
        <taxon>Bacteria</taxon>
        <taxon>Candidatus Magasanikiibacteriota</taxon>
    </lineage>
</organism>
<evidence type="ECO:0000313" key="1">
    <source>
        <dbReference type="EMBL" id="PIZ94493.1"/>
    </source>
</evidence>
<dbReference type="AlphaFoldDB" id="A0A2M7V712"/>
<proteinExistence type="predicted"/>